<evidence type="ECO:0000313" key="2">
    <source>
        <dbReference type="EMBL" id="KGM19108.1"/>
    </source>
</evidence>
<keyword evidence="3" id="KW-1185">Reference proteome</keyword>
<reference evidence="2 3" key="1">
    <citation type="submission" date="2014-10" db="EMBL/GenBank/DDBJ databases">
        <title>Whole Genome sequence of Corynebacterium auriscanis strain CIP 106629.</title>
        <authorList>
            <person name="Hassan S.S."/>
            <person name="Jamal S.B."/>
            <person name="Tiwari S."/>
            <person name="Oliveira L.D.C."/>
            <person name="Souza F."/>
            <person name="Mariano D.C."/>
            <person name="Almeida S."/>
            <person name="Dorella F."/>
            <person name="Pereira F."/>
            <person name="Carvalho A."/>
            <person name="Leal C.A."/>
            <person name="Soares S.D.C."/>
            <person name="Figueiredo H.C."/>
            <person name="Silva A."/>
            <person name="Azevedo V.A."/>
        </authorList>
    </citation>
    <scope>NUCLEOTIDE SEQUENCE [LARGE SCALE GENOMIC DNA]</scope>
    <source>
        <strain evidence="2 3">CIP 106629</strain>
    </source>
</reference>
<dbReference type="EMBL" id="JRVJ01000003">
    <property type="protein sequence ID" value="KGM19108.1"/>
    <property type="molecule type" value="Genomic_DNA"/>
</dbReference>
<protein>
    <submittedName>
        <fullName evidence="2">Uncharacterized protein</fullName>
    </submittedName>
</protein>
<feature type="region of interest" description="Disordered" evidence="1">
    <location>
        <begin position="52"/>
        <end position="112"/>
    </location>
</feature>
<accession>A0A0A2DIV7</accession>
<evidence type="ECO:0000313" key="3">
    <source>
        <dbReference type="Proteomes" id="UP000030145"/>
    </source>
</evidence>
<comment type="caution">
    <text evidence="2">The sequence shown here is derived from an EMBL/GenBank/DDBJ whole genome shotgun (WGS) entry which is preliminary data.</text>
</comment>
<organism evidence="2 3">
    <name type="scientific">Corynebacterium auriscanis</name>
    <dbReference type="NCBI Taxonomy" id="99807"/>
    <lineage>
        <taxon>Bacteria</taxon>
        <taxon>Bacillati</taxon>
        <taxon>Actinomycetota</taxon>
        <taxon>Actinomycetes</taxon>
        <taxon>Mycobacteriales</taxon>
        <taxon>Corynebacteriaceae</taxon>
        <taxon>Corynebacterium</taxon>
    </lineage>
</organism>
<sequence>MIQLVVGAAAGYLMGTKAGRRRYEQIRRGYETAVNSEVTKTALRAGRKALANRLDPDPRMHEVRDLSRSARHSLDDGQTIVEADTEHPRDRIDAPTSSGKPGRPANPFKKRK</sequence>
<dbReference type="GeneID" id="300552450"/>
<proteinExistence type="predicted"/>
<dbReference type="Proteomes" id="UP000030145">
    <property type="component" value="Unassembled WGS sequence"/>
</dbReference>
<dbReference type="RefSeq" id="WP_035113314.1">
    <property type="nucleotide sequence ID" value="NZ_CP047046.1"/>
</dbReference>
<dbReference type="AlphaFoldDB" id="A0A0A2DIV7"/>
<feature type="compositionally biased region" description="Basic and acidic residues" evidence="1">
    <location>
        <begin position="84"/>
        <end position="93"/>
    </location>
</feature>
<name>A0A0A2DIV7_9CORY</name>
<evidence type="ECO:0000256" key="1">
    <source>
        <dbReference type="SAM" id="MobiDB-lite"/>
    </source>
</evidence>
<feature type="compositionally biased region" description="Basic and acidic residues" evidence="1">
    <location>
        <begin position="54"/>
        <end position="75"/>
    </location>
</feature>
<gene>
    <name evidence="2" type="ORF">MA47_02665</name>
</gene>